<evidence type="ECO:0000313" key="4">
    <source>
        <dbReference type="EMBL" id="RDC64111.1"/>
    </source>
</evidence>
<dbReference type="EMBL" id="QASA01000001">
    <property type="protein sequence ID" value="RDC64111.1"/>
    <property type="molecule type" value="Genomic_DNA"/>
</dbReference>
<gene>
    <name evidence="4" type="ORF">AHMF7616_02721</name>
</gene>
<dbReference type="InterPro" id="IPR001296">
    <property type="entry name" value="Glyco_trans_1"/>
</dbReference>
<comment type="caution">
    <text evidence="4">The sequence shown here is derived from an EMBL/GenBank/DDBJ whole genome shotgun (WGS) entry which is preliminary data.</text>
</comment>
<dbReference type="PANTHER" id="PTHR46401:SF2">
    <property type="entry name" value="GLYCOSYLTRANSFERASE WBBK-RELATED"/>
    <property type="match status" value="1"/>
</dbReference>
<dbReference type="GO" id="GO:0016757">
    <property type="term" value="F:glycosyltransferase activity"/>
    <property type="evidence" value="ECO:0007669"/>
    <property type="project" value="InterPro"/>
</dbReference>
<dbReference type="Pfam" id="PF00534">
    <property type="entry name" value="Glycos_transf_1"/>
    <property type="match status" value="1"/>
</dbReference>
<dbReference type="GO" id="GO:0009103">
    <property type="term" value="P:lipopolysaccharide biosynthetic process"/>
    <property type="evidence" value="ECO:0007669"/>
    <property type="project" value="TreeGrafter"/>
</dbReference>
<feature type="domain" description="Glycosyl transferase family 1" evidence="3">
    <location>
        <begin position="152"/>
        <end position="296"/>
    </location>
</feature>
<accession>A0A369QGQ5</accession>
<protein>
    <recommendedName>
        <fullName evidence="3">Glycosyl transferase family 1 domain-containing protein</fullName>
    </recommendedName>
</protein>
<dbReference type="RefSeq" id="WP_115373314.1">
    <property type="nucleotide sequence ID" value="NZ_QASA01000001.1"/>
</dbReference>
<evidence type="ECO:0000256" key="1">
    <source>
        <dbReference type="ARBA" id="ARBA00022679"/>
    </source>
</evidence>
<evidence type="ECO:0000313" key="5">
    <source>
        <dbReference type="Proteomes" id="UP000253919"/>
    </source>
</evidence>
<sequence length="324" mass="37269">MNFIKELLKAKYIIIVYTIAYGGGSTKSIFSFYKFCVQNNEKVVLIIRDTRRGGIKLFLAFLFGRKVIVNGLAAFTIWDVLIFSYLKNNTFFYLHEAESAINYFKTNFPLKFKIVKRILKNRPLICVSKWQAKYFQNVFHNNDIKILYETIENIADIKLKTDRINIVMVGYFSERKGVSLFSNIADLAHQQGSNMQFHWVGNGPINNLYFSNNVNWLGELSSPIDVVKQADIFLLTSIDDPFPLACLEALSLFKKLVVYKETGTAEIIEGLSGCAIYNDYNPTAALTAINKVLNETIDFYRIDNINKNYSSIESFHKRMQEILL</sequence>
<keyword evidence="5" id="KW-1185">Reference proteome</keyword>
<proteinExistence type="predicted"/>
<keyword evidence="1" id="KW-0808">Transferase</keyword>
<dbReference type="AlphaFoldDB" id="A0A369QGQ5"/>
<keyword evidence="2" id="KW-0472">Membrane</keyword>
<dbReference type="Gene3D" id="3.40.50.2000">
    <property type="entry name" value="Glycogen Phosphorylase B"/>
    <property type="match status" value="1"/>
</dbReference>
<evidence type="ECO:0000259" key="3">
    <source>
        <dbReference type="Pfam" id="PF00534"/>
    </source>
</evidence>
<dbReference type="Proteomes" id="UP000253919">
    <property type="component" value="Unassembled WGS sequence"/>
</dbReference>
<feature type="transmembrane region" description="Helical" evidence="2">
    <location>
        <begin position="12"/>
        <end position="33"/>
    </location>
</feature>
<dbReference type="SUPFAM" id="SSF53756">
    <property type="entry name" value="UDP-Glycosyltransferase/glycogen phosphorylase"/>
    <property type="match status" value="1"/>
</dbReference>
<name>A0A369QGQ5_9BACT</name>
<evidence type="ECO:0000256" key="2">
    <source>
        <dbReference type="SAM" id="Phobius"/>
    </source>
</evidence>
<organism evidence="4 5">
    <name type="scientific">Adhaeribacter pallidiroseus</name>
    <dbReference type="NCBI Taxonomy" id="2072847"/>
    <lineage>
        <taxon>Bacteria</taxon>
        <taxon>Pseudomonadati</taxon>
        <taxon>Bacteroidota</taxon>
        <taxon>Cytophagia</taxon>
        <taxon>Cytophagales</taxon>
        <taxon>Hymenobacteraceae</taxon>
        <taxon>Adhaeribacter</taxon>
    </lineage>
</organism>
<keyword evidence="2" id="KW-0812">Transmembrane</keyword>
<dbReference type="PANTHER" id="PTHR46401">
    <property type="entry name" value="GLYCOSYLTRANSFERASE WBBK-RELATED"/>
    <property type="match status" value="1"/>
</dbReference>
<dbReference type="OrthoDB" id="655095at2"/>
<feature type="transmembrane region" description="Helical" evidence="2">
    <location>
        <begin position="67"/>
        <end position="86"/>
    </location>
</feature>
<reference evidence="4 5" key="1">
    <citation type="submission" date="2018-04" db="EMBL/GenBank/DDBJ databases">
        <title>Adhaeribacter sp. HMF7616 genome sequencing and assembly.</title>
        <authorList>
            <person name="Kang H."/>
            <person name="Kang J."/>
            <person name="Cha I."/>
            <person name="Kim H."/>
            <person name="Joh K."/>
        </authorList>
    </citation>
    <scope>NUCLEOTIDE SEQUENCE [LARGE SCALE GENOMIC DNA]</scope>
    <source>
        <strain evidence="4 5">HMF7616</strain>
    </source>
</reference>
<keyword evidence="2" id="KW-1133">Transmembrane helix</keyword>